<gene>
    <name evidence="2" type="ORF">K460DRAFT_351836</name>
</gene>
<dbReference type="AlphaFoldDB" id="A0A9P4GV81"/>
<dbReference type="RefSeq" id="XP_040794543.1">
    <property type="nucleotide sequence ID" value="XM_040931593.1"/>
</dbReference>
<dbReference type="Proteomes" id="UP000800039">
    <property type="component" value="Unassembled WGS sequence"/>
</dbReference>
<comment type="caution">
    <text evidence="2">The sequence shown here is derived from an EMBL/GenBank/DDBJ whole genome shotgun (WGS) entry which is preliminary data.</text>
</comment>
<evidence type="ECO:0000313" key="2">
    <source>
        <dbReference type="EMBL" id="KAF1851980.1"/>
    </source>
</evidence>
<dbReference type="CDD" id="cd21075">
    <property type="entry name" value="DBD_XPA-like"/>
    <property type="match status" value="1"/>
</dbReference>
<keyword evidence="3" id="KW-1185">Reference proteome</keyword>
<evidence type="ECO:0000313" key="3">
    <source>
        <dbReference type="Proteomes" id="UP000800039"/>
    </source>
</evidence>
<proteinExistence type="predicted"/>
<dbReference type="GeneID" id="63848845"/>
<feature type="region of interest" description="Disordered" evidence="1">
    <location>
        <begin position="33"/>
        <end position="106"/>
    </location>
</feature>
<accession>A0A9P4GV81</accession>
<protein>
    <submittedName>
        <fullName evidence="2">Uncharacterized protein</fullName>
    </submittedName>
</protein>
<dbReference type="OrthoDB" id="3799195at2759"/>
<dbReference type="EMBL" id="ML976614">
    <property type="protein sequence ID" value="KAF1851980.1"/>
    <property type="molecule type" value="Genomic_DNA"/>
</dbReference>
<feature type="compositionally biased region" description="Polar residues" evidence="1">
    <location>
        <begin position="37"/>
        <end position="46"/>
    </location>
</feature>
<reference evidence="2" key="1">
    <citation type="submission" date="2020-01" db="EMBL/GenBank/DDBJ databases">
        <authorList>
            <consortium name="DOE Joint Genome Institute"/>
            <person name="Haridas S."/>
            <person name="Albert R."/>
            <person name="Binder M."/>
            <person name="Bloem J."/>
            <person name="Labutti K."/>
            <person name="Salamov A."/>
            <person name="Andreopoulos B."/>
            <person name="Baker S.E."/>
            <person name="Barry K."/>
            <person name="Bills G."/>
            <person name="Bluhm B.H."/>
            <person name="Cannon C."/>
            <person name="Castanera R."/>
            <person name="Culley D.E."/>
            <person name="Daum C."/>
            <person name="Ezra D."/>
            <person name="Gonzalez J.B."/>
            <person name="Henrissat B."/>
            <person name="Kuo A."/>
            <person name="Liang C."/>
            <person name="Lipzen A."/>
            <person name="Lutzoni F."/>
            <person name="Magnuson J."/>
            <person name="Mondo S."/>
            <person name="Nolan M."/>
            <person name="Ohm R."/>
            <person name="Pangilinan J."/>
            <person name="Park H.-J."/>
            <person name="Ramirez L."/>
            <person name="Alfaro M."/>
            <person name="Sun H."/>
            <person name="Tritt A."/>
            <person name="Yoshinaga Y."/>
            <person name="Zwiers L.-H."/>
            <person name="Turgeon B.G."/>
            <person name="Goodwin S.B."/>
            <person name="Spatafora J.W."/>
            <person name="Crous P.W."/>
            <person name="Grigoriev I.V."/>
        </authorList>
    </citation>
    <scope>NUCLEOTIDE SEQUENCE</scope>
    <source>
        <strain evidence="2">CBS 394.84</strain>
    </source>
</reference>
<name>A0A9P4GV81_9PLEO</name>
<organism evidence="2 3">
    <name type="scientific">Cucurbitaria berberidis CBS 394.84</name>
    <dbReference type="NCBI Taxonomy" id="1168544"/>
    <lineage>
        <taxon>Eukaryota</taxon>
        <taxon>Fungi</taxon>
        <taxon>Dikarya</taxon>
        <taxon>Ascomycota</taxon>
        <taxon>Pezizomycotina</taxon>
        <taxon>Dothideomycetes</taxon>
        <taxon>Pleosporomycetidae</taxon>
        <taxon>Pleosporales</taxon>
        <taxon>Pleosporineae</taxon>
        <taxon>Cucurbitariaceae</taxon>
        <taxon>Cucurbitaria</taxon>
    </lineage>
</organism>
<sequence>MSQEDAMDAALTASDKACMEKADDFKASKVAVEQLPTPASSSSTENPEVPSIKVESTRASRASKRNRETTPDALGPLTPPRSSKKPRTPAKTPAQEEEAVTKKAAALRKKADEAAVKAANAAKRKAAADAKKAETQRKKQVAQWKRDWKDWVTTNQIPDERFTAFEQDCLTVTKSKEYLGIQKDELQCLPHDTRPNPNGPFAPMRLYKYEEVVDLAYKKEAILAGVSQVDDETLIACGKKLWEAKKA</sequence>
<evidence type="ECO:0000256" key="1">
    <source>
        <dbReference type="SAM" id="MobiDB-lite"/>
    </source>
</evidence>